<feature type="transmembrane region" description="Helical" evidence="8">
    <location>
        <begin position="178"/>
        <end position="201"/>
    </location>
</feature>
<dbReference type="InterPro" id="IPR036259">
    <property type="entry name" value="MFS_trans_sf"/>
</dbReference>
<feature type="transmembrane region" description="Helical" evidence="8">
    <location>
        <begin position="146"/>
        <end position="166"/>
    </location>
</feature>
<evidence type="ECO:0000256" key="6">
    <source>
        <dbReference type="ARBA" id="ARBA00023136"/>
    </source>
</evidence>
<evidence type="ECO:0000256" key="8">
    <source>
        <dbReference type="SAM" id="Phobius"/>
    </source>
</evidence>
<dbReference type="InterPro" id="IPR003663">
    <property type="entry name" value="Sugar/inositol_transpt"/>
</dbReference>
<evidence type="ECO:0000256" key="2">
    <source>
        <dbReference type="ARBA" id="ARBA00010992"/>
    </source>
</evidence>
<dbReference type="InterPro" id="IPR020846">
    <property type="entry name" value="MFS_dom"/>
</dbReference>
<feature type="transmembrane region" description="Helical" evidence="8">
    <location>
        <begin position="271"/>
        <end position="292"/>
    </location>
</feature>
<evidence type="ECO:0000256" key="3">
    <source>
        <dbReference type="ARBA" id="ARBA00022448"/>
    </source>
</evidence>
<organism evidence="10 11">
    <name type="scientific">Zasmidium cellare</name>
    <name type="common">Wine cellar mold</name>
    <name type="synonym">Racodium cellare</name>
    <dbReference type="NCBI Taxonomy" id="395010"/>
    <lineage>
        <taxon>Eukaryota</taxon>
        <taxon>Fungi</taxon>
        <taxon>Dikarya</taxon>
        <taxon>Ascomycota</taxon>
        <taxon>Pezizomycotina</taxon>
        <taxon>Dothideomycetes</taxon>
        <taxon>Dothideomycetidae</taxon>
        <taxon>Mycosphaerellales</taxon>
        <taxon>Mycosphaerellaceae</taxon>
        <taxon>Zasmidium</taxon>
    </lineage>
</organism>
<comment type="similarity">
    <text evidence="2 7">Belongs to the major facilitator superfamily. Sugar transporter (TC 2.A.1.1) family.</text>
</comment>
<dbReference type="InterPro" id="IPR005828">
    <property type="entry name" value="MFS_sugar_transport-like"/>
</dbReference>
<feature type="domain" description="Major facilitator superfamily (MFS) profile" evidence="9">
    <location>
        <begin position="15"/>
        <end position="462"/>
    </location>
</feature>
<evidence type="ECO:0000256" key="4">
    <source>
        <dbReference type="ARBA" id="ARBA00022692"/>
    </source>
</evidence>
<keyword evidence="5 8" id="KW-1133">Transmembrane helix</keyword>
<keyword evidence="11" id="KW-1185">Reference proteome</keyword>
<dbReference type="PANTHER" id="PTHR48022:SF28">
    <property type="entry name" value="MAJOR FACILITATOR SUPERFAMILY (MFS) PROFILE DOMAIN-CONTAINING PROTEIN-RELATED"/>
    <property type="match status" value="1"/>
</dbReference>
<feature type="transmembrane region" description="Helical" evidence="8">
    <location>
        <begin position="58"/>
        <end position="77"/>
    </location>
</feature>
<evidence type="ECO:0000256" key="7">
    <source>
        <dbReference type="RuleBase" id="RU003346"/>
    </source>
</evidence>
<proteinExistence type="inferred from homology"/>
<feature type="transmembrane region" description="Helical" evidence="8">
    <location>
        <begin position="337"/>
        <end position="360"/>
    </location>
</feature>
<feature type="transmembrane region" description="Helical" evidence="8">
    <location>
        <begin position="372"/>
        <end position="397"/>
    </location>
</feature>
<evidence type="ECO:0000313" key="11">
    <source>
        <dbReference type="Proteomes" id="UP001305779"/>
    </source>
</evidence>
<dbReference type="Pfam" id="PF00083">
    <property type="entry name" value="Sugar_tr"/>
    <property type="match status" value="1"/>
</dbReference>
<feature type="transmembrane region" description="Helical" evidence="8">
    <location>
        <begin position="409"/>
        <end position="428"/>
    </location>
</feature>
<dbReference type="PROSITE" id="PS00217">
    <property type="entry name" value="SUGAR_TRANSPORT_2"/>
    <property type="match status" value="1"/>
</dbReference>
<evidence type="ECO:0000259" key="9">
    <source>
        <dbReference type="PROSITE" id="PS50850"/>
    </source>
</evidence>
<protein>
    <recommendedName>
        <fullName evidence="9">Major facilitator superfamily (MFS) profile domain-containing protein</fullName>
    </recommendedName>
</protein>
<feature type="transmembrane region" description="Helical" evidence="8">
    <location>
        <begin position="89"/>
        <end position="108"/>
    </location>
</feature>
<keyword evidence="4 8" id="KW-0812">Transmembrane</keyword>
<comment type="caution">
    <text evidence="10">The sequence shown here is derived from an EMBL/GenBank/DDBJ whole genome shotgun (WGS) entry which is preliminary data.</text>
</comment>
<sequence>MAWLQLEGHALLYTVATLTCLSFLLIGYDNGLMGGLVNTASFDNTFHIDTNSRAGTDMIALVVAIYEIGCFFGAIATSFVGEQLGRRRSVFIGVVIMIAGALLQATAYNTTHMIIARIVSGLGMGMINSTAPVIMAEFAPKATRGVYVCAQLSTLNFGIMLVYWIDYAFSKIPGGPSYAWRIPVILQCIFLIPMLLIIMILPETPRWLVAHARPDEALDVLRRLNRKTMSDEAIVRTHNDIVNTVAYEASIGSGTWGDLLKEDDIQSRKRFLIACSVQAFQQLGGINALIYYSSTLFEKSLGFDKNLSALMSGALNSWFFAASFIPWFLIDRVGRRPLFLSMISLMAAVMVVQTGLIWNVQNETSIAEACGAGAAAMLFIFQGAFTIGFQATVWVYPSEILPLKLRQRGSSISTACNWIFNFMIVYITPPAIRNIGYQTYIIFAVLNATWVPIIYFVYPETKGLALEDVDRLFAKTDEAHRQMSVMADDFDLGKSRVDQIHDVAVAKV</sequence>
<feature type="transmembrane region" description="Helical" evidence="8">
    <location>
        <begin position="307"/>
        <end position="330"/>
    </location>
</feature>
<dbReference type="PRINTS" id="PR00171">
    <property type="entry name" value="SUGRTRNSPORT"/>
</dbReference>
<keyword evidence="3 7" id="KW-0813">Transport</keyword>
<reference evidence="10 11" key="1">
    <citation type="journal article" date="2023" name="G3 (Bethesda)">
        <title>A chromosome-level genome assembly of Zasmidium syzygii isolated from banana leaves.</title>
        <authorList>
            <person name="van Westerhoven A.C."/>
            <person name="Mehrabi R."/>
            <person name="Talebi R."/>
            <person name="Steentjes M.B.F."/>
            <person name="Corcolon B."/>
            <person name="Chong P.A."/>
            <person name="Kema G.H.J."/>
            <person name="Seidl M.F."/>
        </authorList>
    </citation>
    <scope>NUCLEOTIDE SEQUENCE [LARGE SCALE GENOMIC DNA]</scope>
    <source>
        <strain evidence="10 11">P124</strain>
    </source>
</reference>
<evidence type="ECO:0000313" key="10">
    <source>
        <dbReference type="EMBL" id="KAK4498215.1"/>
    </source>
</evidence>
<keyword evidence="6 8" id="KW-0472">Membrane</keyword>
<dbReference type="InterPro" id="IPR005829">
    <property type="entry name" value="Sugar_transporter_CS"/>
</dbReference>
<accession>A0ABR0E9V6</accession>
<gene>
    <name evidence="10" type="ORF">PRZ48_010872</name>
</gene>
<dbReference type="Gene3D" id="1.20.1250.20">
    <property type="entry name" value="MFS general substrate transporter like domains"/>
    <property type="match status" value="1"/>
</dbReference>
<feature type="transmembrane region" description="Helical" evidence="8">
    <location>
        <begin position="114"/>
        <end position="134"/>
    </location>
</feature>
<dbReference type="PROSITE" id="PS50850">
    <property type="entry name" value="MFS"/>
    <property type="match status" value="1"/>
</dbReference>
<feature type="transmembrane region" description="Helical" evidence="8">
    <location>
        <begin position="440"/>
        <end position="458"/>
    </location>
</feature>
<comment type="subcellular location">
    <subcellularLocation>
        <location evidence="1">Membrane</location>
        <topology evidence="1">Multi-pass membrane protein</topology>
    </subcellularLocation>
</comment>
<dbReference type="PANTHER" id="PTHR48022">
    <property type="entry name" value="PLASTIDIC GLUCOSE TRANSPORTER 4"/>
    <property type="match status" value="1"/>
</dbReference>
<feature type="transmembrane region" description="Helical" evidence="8">
    <location>
        <begin position="10"/>
        <end position="28"/>
    </location>
</feature>
<evidence type="ECO:0000256" key="5">
    <source>
        <dbReference type="ARBA" id="ARBA00022989"/>
    </source>
</evidence>
<dbReference type="SUPFAM" id="SSF103473">
    <property type="entry name" value="MFS general substrate transporter"/>
    <property type="match status" value="1"/>
</dbReference>
<evidence type="ECO:0000256" key="1">
    <source>
        <dbReference type="ARBA" id="ARBA00004141"/>
    </source>
</evidence>
<dbReference type="Proteomes" id="UP001305779">
    <property type="component" value="Unassembled WGS sequence"/>
</dbReference>
<dbReference type="NCBIfam" id="TIGR00879">
    <property type="entry name" value="SP"/>
    <property type="match status" value="1"/>
</dbReference>
<dbReference type="EMBL" id="JAXOVC010000008">
    <property type="protein sequence ID" value="KAK4498215.1"/>
    <property type="molecule type" value="Genomic_DNA"/>
</dbReference>
<name>A0ABR0E9V6_ZASCE</name>
<dbReference type="InterPro" id="IPR050360">
    <property type="entry name" value="MFS_Sugar_Transporters"/>
</dbReference>